<gene>
    <name evidence="1" type="ORF">SS1G_01197</name>
</gene>
<name>A7E7C0_SCLS1</name>
<dbReference type="RefSeq" id="XP_001597004.1">
    <property type="nucleotide sequence ID" value="XM_001596954.1"/>
</dbReference>
<dbReference type="InParanoid" id="A7E7C0"/>
<reference evidence="2" key="1">
    <citation type="journal article" date="2011" name="PLoS Genet.">
        <title>Genomic analysis of the necrotrophic fungal pathogens Sclerotinia sclerotiorum and Botrytis cinerea.</title>
        <authorList>
            <person name="Amselem J."/>
            <person name="Cuomo C.A."/>
            <person name="van Kan J.A."/>
            <person name="Viaud M."/>
            <person name="Benito E.P."/>
            <person name="Couloux A."/>
            <person name="Coutinho P.M."/>
            <person name="de Vries R.P."/>
            <person name="Dyer P.S."/>
            <person name="Fillinger S."/>
            <person name="Fournier E."/>
            <person name="Gout L."/>
            <person name="Hahn M."/>
            <person name="Kohn L."/>
            <person name="Lapalu N."/>
            <person name="Plummer K.M."/>
            <person name="Pradier J.M."/>
            <person name="Quevillon E."/>
            <person name="Sharon A."/>
            <person name="Simon A."/>
            <person name="ten Have A."/>
            <person name="Tudzynski B."/>
            <person name="Tudzynski P."/>
            <person name="Wincker P."/>
            <person name="Andrew M."/>
            <person name="Anthouard V."/>
            <person name="Beever R.E."/>
            <person name="Beffa R."/>
            <person name="Benoit I."/>
            <person name="Bouzid O."/>
            <person name="Brault B."/>
            <person name="Chen Z."/>
            <person name="Choquer M."/>
            <person name="Collemare J."/>
            <person name="Cotton P."/>
            <person name="Danchin E.G."/>
            <person name="Da Silva C."/>
            <person name="Gautier A."/>
            <person name="Giraud C."/>
            <person name="Giraud T."/>
            <person name="Gonzalez C."/>
            <person name="Grossetete S."/>
            <person name="Guldener U."/>
            <person name="Henrissat B."/>
            <person name="Howlett B.J."/>
            <person name="Kodira C."/>
            <person name="Kretschmer M."/>
            <person name="Lappartient A."/>
            <person name="Leroch M."/>
            <person name="Levis C."/>
            <person name="Mauceli E."/>
            <person name="Neuveglise C."/>
            <person name="Oeser B."/>
            <person name="Pearson M."/>
            <person name="Poulain J."/>
            <person name="Poussereau N."/>
            <person name="Quesneville H."/>
            <person name="Rascle C."/>
            <person name="Schumacher J."/>
            <person name="Segurens B."/>
            <person name="Sexton A."/>
            <person name="Silva E."/>
            <person name="Sirven C."/>
            <person name="Soanes D.M."/>
            <person name="Talbot N.J."/>
            <person name="Templeton M."/>
            <person name="Yandava C."/>
            <person name="Yarden O."/>
            <person name="Zeng Q."/>
            <person name="Rollins J.A."/>
            <person name="Lebrun M.H."/>
            <person name="Dickman M."/>
        </authorList>
    </citation>
    <scope>NUCLEOTIDE SEQUENCE [LARGE SCALE GENOMIC DNA]</scope>
    <source>
        <strain evidence="2">ATCC 18683 / 1980 / Ss-1</strain>
    </source>
</reference>
<dbReference type="GeneID" id="5493430"/>
<dbReference type="EMBL" id="CH476622">
    <property type="protein sequence ID" value="EDN96272.1"/>
    <property type="molecule type" value="Genomic_DNA"/>
</dbReference>
<proteinExistence type="predicted"/>
<evidence type="ECO:0000313" key="2">
    <source>
        <dbReference type="Proteomes" id="UP000001312"/>
    </source>
</evidence>
<dbReference type="HOGENOM" id="CLU_1787974_0_0_1"/>
<dbReference type="KEGG" id="ssl:SS1G_01197"/>
<sequence>MESKIFTIIKDSYIPVDKISLSRGTKRGMRTTIELHMTPSPNHSRSTTKSMHLRPNKINIKNQQQNAPVLSDNKLLYEDKFTVEPNTIPTNSRNWNYHDTNAGSIGYKTYFHTIQQLSTCLTENLDITSDTSYINVALYKIQTCF</sequence>
<evidence type="ECO:0000313" key="1">
    <source>
        <dbReference type="EMBL" id="EDN96272.1"/>
    </source>
</evidence>
<keyword evidence="2" id="KW-1185">Reference proteome</keyword>
<protein>
    <submittedName>
        <fullName evidence="1">Uncharacterized protein</fullName>
    </submittedName>
</protein>
<dbReference type="Proteomes" id="UP000001312">
    <property type="component" value="Unassembled WGS sequence"/>
</dbReference>
<dbReference type="AlphaFoldDB" id="A7E7C0"/>
<organism evidence="1 2">
    <name type="scientific">Sclerotinia sclerotiorum (strain ATCC 18683 / 1980 / Ss-1)</name>
    <name type="common">White mold</name>
    <name type="synonym">Whetzelinia sclerotiorum</name>
    <dbReference type="NCBI Taxonomy" id="665079"/>
    <lineage>
        <taxon>Eukaryota</taxon>
        <taxon>Fungi</taxon>
        <taxon>Dikarya</taxon>
        <taxon>Ascomycota</taxon>
        <taxon>Pezizomycotina</taxon>
        <taxon>Leotiomycetes</taxon>
        <taxon>Helotiales</taxon>
        <taxon>Sclerotiniaceae</taxon>
        <taxon>Sclerotinia</taxon>
    </lineage>
</organism>
<accession>A7E7C0</accession>